<keyword evidence="1" id="KW-0732">Signal</keyword>
<name>A0ABM0MMG3_SACKO</name>
<evidence type="ECO:0000313" key="4">
    <source>
        <dbReference type="Proteomes" id="UP000694865"/>
    </source>
</evidence>
<protein>
    <submittedName>
        <fullName evidence="5">Acetylcholinesterase collagenic tail peptide-like</fullName>
    </submittedName>
</protein>
<dbReference type="GeneID" id="102800853"/>
<dbReference type="Pfam" id="PF13948">
    <property type="entry name" value="DUF4215"/>
    <property type="match status" value="1"/>
</dbReference>
<evidence type="ECO:0000256" key="2">
    <source>
        <dbReference type="ARBA" id="ARBA00022737"/>
    </source>
</evidence>
<keyword evidence="2" id="KW-0677">Repeat</keyword>
<proteinExistence type="predicted"/>
<keyword evidence="4" id="KW-1185">Reference proteome</keyword>
<dbReference type="Proteomes" id="UP000694865">
    <property type="component" value="Unplaced"/>
</dbReference>
<dbReference type="RefSeq" id="XP_006821204.1">
    <property type="nucleotide sequence ID" value="XM_006821141.1"/>
</dbReference>
<dbReference type="InterPro" id="IPR011936">
    <property type="entry name" value="Myxo_disulph_rpt"/>
</dbReference>
<evidence type="ECO:0000256" key="3">
    <source>
        <dbReference type="ARBA" id="ARBA00023157"/>
    </source>
</evidence>
<sequence length="139" mass="15491">MNKITDEGKLAYCIEDKQLYLRDNTMWRIVQMDTSLISTQSPGNKCPPCKESKPICGNGIAEDGEECDDGNEDVNDSCIACRRSYCGDGFRQVGVEECDGTDFNGNTCTSLNPGVVVRGRLYCSNACKIDTRWCYKINF</sequence>
<keyword evidence="3" id="KW-1015">Disulfide bond</keyword>
<reference evidence="5" key="1">
    <citation type="submission" date="2025-08" db="UniProtKB">
        <authorList>
            <consortium name="RefSeq"/>
        </authorList>
    </citation>
    <scope>IDENTIFICATION</scope>
    <source>
        <tissue evidence="5">Testes</tissue>
    </source>
</reference>
<accession>A0ABM0MMG3</accession>
<evidence type="ECO:0000313" key="5">
    <source>
        <dbReference type="RefSeq" id="XP_006821204.1"/>
    </source>
</evidence>
<evidence type="ECO:0000256" key="1">
    <source>
        <dbReference type="ARBA" id="ARBA00022729"/>
    </source>
</evidence>
<dbReference type="NCBIfam" id="TIGR02232">
    <property type="entry name" value="myxo_disulf_rpt"/>
    <property type="match status" value="1"/>
</dbReference>
<gene>
    <name evidence="5" type="primary">LOC102800853</name>
</gene>
<organism evidence="4 5">
    <name type="scientific">Saccoglossus kowalevskii</name>
    <name type="common">Acorn worm</name>
    <dbReference type="NCBI Taxonomy" id="10224"/>
    <lineage>
        <taxon>Eukaryota</taxon>
        <taxon>Metazoa</taxon>
        <taxon>Hemichordata</taxon>
        <taxon>Enteropneusta</taxon>
        <taxon>Harrimaniidae</taxon>
        <taxon>Saccoglossus</taxon>
    </lineage>
</organism>